<gene>
    <name evidence="1" type="primary">Contig1402.g1537</name>
    <name evidence="1" type="ORF">STYLEM_18491</name>
</gene>
<keyword evidence="2" id="KW-1185">Reference proteome</keyword>
<dbReference type="AlphaFoldDB" id="A0A078B4E9"/>
<sequence>MIQGIARKANLDSRQPRASIFDKDSLPFENYVPFQNPLKIKRKKSKNIIDPYHSSNNQEDDQNQRQLFRINSFVEEPKQESPVNIKMRRALQRKILTEIEDESNNIKNELRLIIAGQNLIERDNQQRRENEQFNEYFVELIKHIYKLKFNLNYQMDSSKIYKQMSFTIPTQEYKVFQENMKKREGPNKFQKAVSTLSKNSKLTSLLSNIVMKKQSLQSFSRKQSQHLPKISNYNAFRESYLRAKQRGVTKHNHHR</sequence>
<dbReference type="Proteomes" id="UP000039865">
    <property type="component" value="Unassembled WGS sequence"/>
</dbReference>
<organism evidence="1 2">
    <name type="scientific">Stylonychia lemnae</name>
    <name type="common">Ciliate</name>
    <dbReference type="NCBI Taxonomy" id="5949"/>
    <lineage>
        <taxon>Eukaryota</taxon>
        <taxon>Sar</taxon>
        <taxon>Alveolata</taxon>
        <taxon>Ciliophora</taxon>
        <taxon>Intramacronucleata</taxon>
        <taxon>Spirotrichea</taxon>
        <taxon>Stichotrichia</taxon>
        <taxon>Sporadotrichida</taxon>
        <taxon>Oxytrichidae</taxon>
        <taxon>Stylonychinae</taxon>
        <taxon>Stylonychia</taxon>
    </lineage>
</organism>
<name>A0A078B4E9_STYLE</name>
<dbReference type="InParanoid" id="A0A078B4E9"/>
<protein>
    <submittedName>
        <fullName evidence="1">Uncharacterized protein</fullName>
    </submittedName>
</protein>
<accession>A0A078B4E9</accession>
<proteinExistence type="predicted"/>
<evidence type="ECO:0000313" key="2">
    <source>
        <dbReference type="Proteomes" id="UP000039865"/>
    </source>
</evidence>
<reference evidence="1 2" key="1">
    <citation type="submission" date="2014-06" db="EMBL/GenBank/DDBJ databases">
        <authorList>
            <person name="Swart Estienne"/>
        </authorList>
    </citation>
    <scope>NUCLEOTIDE SEQUENCE [LARGE SCALE GENOMIC DNA]</scope>
    <source>
        <strain evidence="1 2">130c</strain>
    </source>
</reference>
<evidence type="ECO:0000313" key="1">
    <source>
        <dbReference type="EMBL" id="CDW89359.1"/>
    </source>
</evidence>
<dbReference type="EMBL" id="CCKQ01017463">
    <property type="protein sequence ID" value="CDW89359.1"/>
    <property type="molecule type" value="Genomic_DNA"/>
</dbReference>